<keyword evidence="2" id="KW-1185">Reference proteome</keyword>
<protein>
    <submittedName>
        <fullName evidence="1">Truncated transposase (Fragment 1)</fullName>
    </submittedName>
</protein>
<dbReference type="Proteomes" id="UP000000444">
    <property type="component" value="Chromosome"/>
</dbReference>
<dbReference type="EMBL" id="AM295250">
    <property type="protein sequence ID" value="CAL28291.1"/>
    <property type="molecule type" value="Genomic_DNA"/>
</dbReference>
<feature type="non-terminal residue" evidence="1">
    <location>
        <position position="40"/>
    </location>
</feature>
<dbReference type="HOGENOM" id="CLU_215131_0_0_9"/>
<proteinExistence type="predicted"/>
<dbReference type="KEGG" id="sca:SCA_1386A"/>
<evidence type="ECO:0000313" key="1">
    <source>
        <dbReference type="EMBL" id="CAL28291.1"/>
    </source>
</evidence>
<gene>
    <name evidence="1" type="primary">tnp'</name>
    <name evidence="1" type="ORF">SCA_1386A</name>
</gene>
<organism evidence="1 2">
    <name type="scientific">Staphylococcus carnosus (strain TM300)</name>
    <dbReference type="NCBI Taxonomy" id="396513"/>
    <lineage>
        <taxon>Bacteria</taxon>
        <taxon>Bacillati</taxon>
        <taxon>Bacillota</taxon>
        <taxon>Bacilli</taxon>
        <taxon>Bacillales</taxon>
        <taxon>Staphylococcaceae</taxon>
        <taxon>Staphylococcus</taxon>
    </lineage>
</organism>
<dbReference type="AlphaFoldDB" id="B9DN16"/>
<evidence type="ECO:0000313" key="2">
    <source>
        <dbReference type="Proteomes" id="UP000000444"/>
    </source>
</evidence>
<sequence>MNHFISTTLEIKDKNIEFDTKIEEKEYKGKICLFYFGKLT</sequence>
<name>B9DN16_STACT</name>
<reference evidence="1 2" key="1">
    <citation type="journal article" date="2009" name="Appl. Environ. Microbiol.">
        <title>Genome analysis of the meat starter culture bacterium Staphylococcus carnosus TM300.</title>
        <authorList>
            <person name="Rosenstein R."/>
            <person name="Nerz C."/>
            <person name="Biswas L."/>
            <person name="Resch A."/>
            <person name="Raddatz G."/>
            <person name="Schuster S.C."/>
            <person name="Goetz F."/>
        </authorList>
    </citation>
    <scope>NUCLEOTIDE SEQUENCE [LARGE SCALE GENOMIC DNA]</scope>
    <source>
        <strain evidence="1 2">TM300</strain>
    </source>
</reference>
<accession>B9DN16</accession>